<dbReference type="AlphaFoldDB" id="R7TEY0"/>
<dbReference type="InterPro" id="IPR044886">
    <property type="entry name" value="FLCN_DENN_C_sf"/>
</dbReference>
<evidence type="ECO:0000256" key="13">
    <source>
        <dbReference type="ARBA" id="ARBA00023228"/>
    </source>
</evidence>
<sequence length="558" mass="63461">MNAIISLCHFCEVHGPSVLFCTQAFHSHNLNVEHIDHTHSHCSQGEQSQLGIDGQDSKYNSDSDCPATPMTTGYPKLSVSEACEACRPFSLGHPGFVSTDHEAKVSYVTTQQPDHPQVFTMIRQACVRSLSCEVCPGREGPIFFGDETQGHVFSHTFFIKDAHARGLQRWYSITVIMMDKIFLLNSWLFLLSHIRKLIEDLQSKADKVYAEENPHCPQRHLRLSSVSLMTHGNFRLNRGGIKPARSLVELTNDKLVFHRLHQKFTWILKAGGNRLTERLLEGPPTEDSIIDLEKQEENEDGFVVLHKVVDAPIDYAEEGTVDPGVEEVDDPAIPHFKNLRHVLKVLGYQRFHQIAHHVIIGNQVIVMCKHNKIIHTFIDCLKVLLPKGCCRIIYHSAKYEDSWRCNFLGLLPGVELPMHADHYVLMEIQEPQMYDDGVQPPSDENFVGYSFRMTSTTELSEKGPTVLNRMEFAMMNETLADSVIEECVTCLKEEWMNKVKVLFKFTKAGGSRSEDDTRKLFRVVGAKEEDKVILQFWMTGLSVQYRNHMLSSAIGKIK</sequence>
<dbReference type="GO" id="GO:0005096">
    <property type="term" value="F:GTPase activator activity"/>
    <property type="evidence" value="ECO:0007669"/>
    <property type="project" value="UniProtKB-KW"/>
</dbReference>
<dbReference type="InterPro" id="IPR032035">
    <property type="entry name" value="Folliculin_DENN"/>
</dbReference>
<evidence type="ECO:0000256" key="6">
    <source>
        <dbReference type="ARBA" id="ARBA00004656"/>
    </source>
</evidence>
<keyword evidence="10" id="KW-0963">Cytoplasm</keyword>
<dbReference type="InterPro" id="IPR037520">
    <property type="entry name" value="Folliculin/SMCR8_longin"/>
</dbReference>
<dbReference type="FunCoup" id="R7TEY0">
    <property type="interactions" value="1135"/>
</dbReference>
<dbReference type="EMBL" id="KB311259">
    <property type="protein sequence ID" value="ELT89626.1"/>
    <property type="molecule type" value="Genomic_DNA"/>
</dbReference>
<dbReference type="GO" id="GO:0005829">
    <property type="term" value="C:cytosol"/>
    <property type="evidence" value="ECO:0007669"/>
    <property type="project" value="UniProtKB-SubCell"/>
</dbReference>
<gene>
    <name evidence="17" type="ORF">CAPTEDRAFT_179575</name>
</gene>
<dbReference type="PANTHER" id="PTHR31441:SF2">
    <property type="entry name" value="FOLLICULIN"/>
    <property type="match status" value="1"/>
</dbReference>
<keyword evidence="13" id="KW-0458">Lysosome</keyword>
<evidence type="ECO:0000256" key="15">
    <source>
        <dbReference type="ARBA" id="ARBA00023273"/>
    </source>
</evidence>
<dbReference type="Gene3D" id="1.10.10.1730">
    <property type="entry name" value="Folliculin"/>
    <property type="match status" value="1"/>
</dbReference>
<dbReference type="EnsemblMetazoa" id="CapteT179575">
    <property type="protein sequence ID" value="CapteP179575"/>
    <property type="gene ID" value="CapteG179575"/>
</dbReference>
<keyword evidence="9" id="KW-0343">GTPase activation</keyword>
<evidence type="ECO:0000256" key="12">
    <source>
        <dbReference type="ARBA" id="ARBA00023212"/>
    </source>
</evidence>
<evidence type="ECO:0000256" key="7">
    <source>
        <dbReference type="ARBA" id="ARBA00009987"/>
    </source>
</evidence>
<reference evidence="18" key="3">
    <citation type="submission" date="2015-06" db="UniProtKB">
        <authorList>
            <consortium name="EnsemblMetazoa"/>
        </authorList>
    </citation>
    <scope>IDENTIFICATION</scope>
</reference>
<keyword evidence="11" id="KW-0472">Membrane</keyword>
<dbReference type="OMA" id="LWASLHC"/>
<evidence type="ECO:0000256" key="10">
    <source>
        <dbReference type="ARBA" id="ARBA00022490"/>
    </source>
</evidence>
<keyword evidence="15" id="KW-0966">Cell projection</keyword>
<dbReference type="InterPro" id="IPR021713">
    <property type="entry name" value="Folliculin"/>
</dbReference>
<dbReference type="GO" id="GO:0005634">
    <property type="term" value="C:nucleus"/>
    <property type="evidence" value="ECO:0007669"/>
    <property type="project" value="UniProtKB-SubCell"/>
</dbReference>
<evidence type="ECO:0000256" key="2">
    <source>
        <dbReference type="ARBA" id="ARBA00004138"/>
    </source>
</evidence>
<dbReference type="EMBL" id="AMQN01014767">
    <property type="status" value="NOT_ANNOTATED_CDS"/>
    <property type="molecule type" value="Genomic_DNA"/>
</dbReference>
<name>R7TEY0_CAPTE</name>
<evidence type="ECO:0000259" key="16">
    <source>
        <dbReference type="PROSITE" id="PS51834"/>
    </source>
</evidence>
<keyword evidence="14" id="KW-0539">Nucleus</keyword>
<feature type="domain" description="UDENN FLCN/SMCR8-type" evidence="16">
    <location>
        <begin position="87"/>
        <end position="542"/>
    </location>
</feature>
<evidence type="ECO:0000256" key="1">
    <source>
        <dbReference type="ARBA" id="ARBA00004123"/>
    </source>
</evidence>
<evidence type="ECO:0000256" key="3">
    <source>
        <dbReference type="ARBA" id="ARBA00004186"/>
    </source>
</evidence>
<dbReference type="HOGENOM" id="CLU_035854_2_0_1"/>
<dbReference type="GO" id="GO:0000122">
    <property type="term" value="P:negative regulation of transcription by RNA polymerase II"/>
    <property type="evidence" value="ECO:0007669"/>
    <property type="project" value="TreeGrafter"/>
</dbReference>
<evidence type="ECO:0000256" key="8">
    <source>
        <dbReference type="ARBA" id="ARBA00021824"/>
    </source>
</evidence>
<accession>R7TEY0</accession>
<dbReference type="Gene3D" id="3.40.50.12430">
    <property type="match status" value="1"/>
</dbReference>
<comment type="subcellular location">
    <subcellularLocation>
        <location evidence="2">Cell projection</location>
        <location evidence="2">Cilium</location>
    </subcellularLocation>
    <subcellularLocation>
        <location evidence="4">Cytoplasm</location>
        <location evidence="4">Cytoskeleton</location>
        <location evidence="4">Microtubule organizing center</location>
        <location evidence="4">Centrosome</location>
    </subcellularLocation>
    <subcellularLocation>
        <location evidence="3">Cytoplasm</location>
        <location evidence="3">Cytoskeleton</location>
        <location evidence="3">Spindle</location>
    </subcellularLocation>
    <subcellularLocation>
        <location evidence="5">Cytoplasm</location>
        <location evidence="5">Cytosol</location>
    </subcellularLocation>
    <subcellularLocation>
        <location evidence="6">Lysosome membrane</location>
    </subcellularLocation>
    <subcellularLocation>
        <location evidence="1">Nucleus</location>
    </subcellularLocation>
</comment>
<evidence type="ECO:0000313" key="17">
    <source>
        <dbReference type="EMBL" id="ELT89626.1"/>
    </source>
</evidence>
<dbReference type="InterPro" id="IPR037521">
    <property type="entry name" value="FLCN/SMCR8_DENN"/>
</dbReference>
<dbReference type="Pfam" id="PF11704">
    <property type="entry name" value="Folliculin"/>
    <property type="match status" value="1"/>
</dbReference>
<evidence type="ECO:0000313" key="19">
    <source>
        <dbReference type="Proteomes" id="UP000014760"/>
    </source>
</evidence>
<dbReference type="Proteomes" id="UP000014760">
    <property type="component" value="Unassembled WGS sequence"/>
</dbReference>
<evidence type="ECO:0000256" key="9">
    <source>
        <dbReference type="ARBA" id="ARBA00022468"/>
    </source>
</evidence>
<organism evidence="17">
    <name type="scientific">Capitella teleta</name>
    <name type="common">Polychaete worm</name>
    <dbReference type="NCBI Taxonomy" id="283909"/>
    <lineage>
        <taxon>Eukaryota</taxon>
        <taxon>Metazoa</taxon>
        <taxon>Spiralia</taxon>
        <taxon>Lophotrochozoa</taxon>
        <taxon>Annelida</taxon>
        <taxon>Polychaeta</taxon>
        <taxon>Sedentaria</taxon>
        <taxon>Scolecida</taxon>
        <taxon>Capitellidae</taxon>
        <taxon>Capitella</taxon>
    </lineage>
</organism>
<dbReference type="GO" id="GO:0005819">
    <property type="term" value="C:spindle"/>
    <property type="evidence" value="ECO:0007669"/>
    <property type="project" value="UniProtKB-SubCell"/>
</dbReference>
<dbReference type="GO" id="GO:1904263">
    <property type="term" value="P:positive regulation of TORC1 signaling"/>
    <property type="evidence" value="ECO:0007669"/>
    <property type="project" value="TreeGrafter"/>
</dbReference>
<protein>
    <recommendedName>
        <fullName evidence="8">Folliculin</fullName>
    </recommendedName>
</protein>
<dbReference type="GO" id="GO:0005765">
    <property type="term" value="C:lysosomal membrane"/>
    <property type="evidence" value="ECO:0007669"/>
    <property type="project" value="UniProtKB-SubCell"/>
</dbReference>
<keyword evidence="12" id="KW-0206">Cytoskeleton</keyword>
<dbReference type="GO" id="GO:0005813">
    <property type="term" value="C:centrosome"/>
    <property type="evidence" value="ECO:0007669"/>
    <property type="project" value="UniProtKB-SubCell"/>
</dbReference>
<evidence type="ECO:0000256" key="5">
    <source>
        <dbReference type="ARBA" id="ARBA00004514"/>
    </source>
</evidence>
<keyword evidence="19" id="KW-1185">Reference proteome</keyword>
<dbReference type="Pfam" id="PF16692">
    <property type="entry name" value="Folliculin_C"/>
    <property type="match status" value="1"/>
</dbReference>
<dbReference type="PANTHER" id="PTHR31441">
    <property type="entry name" value="FOLLICULIN FAMILY MEMBER"/>
    <property type="match status" value="1"/>
</dbReference>
<comment type="similarity">
    <text evidence="7">Belongs to the folliculin family.</text>
</comment>
<evidence type="ECO:0000256" key="4">
    <source>
        <dbReference type="ARBA" id="ARBA00004300"/>
    </source>
</evidence>
<evidence type="ECO:0000256" key="14">
    <source>
        <dbReference type="ARBA" id="ARBA00023242"/>
    </source>
</evidence>
<dbReference type="GO" id="GO:0005929">
    <property type="term" value="C:cilium"/>
    <property type="evidence" value="ECO:0007669"/>
    <property type="project" value="UniProtKB-SubCell"/>
</dbReference>
<proteinExistence type="inferred from homology"/>
<dbReference type="OrthoDB" id="5599713at2759"/>
<reference evidence="19" key="1">
    <citation type="submission" date="2012-12" db="EMBL/GenBank/DDBJ databases">
        <authorList>
            <person name="Hellsten U."/>
            <person name="Grimwood J."/>
            <person name="Chapman J.A."/>
            <person name="Shapiro H."/>
            <person name="Aerts A."/>
            <person name="Otillar R.P."/>
            <person name="Terry A.Y."/>
            <person name="Boore J.L."/>
            <person name="Simakov O."/>
            <person name="Marletaz F."/>
            <person name="Cho S.-J."/>
            <person name="Edsinger-Gonzales E."/>
            <person name="Havlak P."/>
            <person name="Kuo D.-H."/>
            <person name="Larsson T."/>
            <person name="Lv J."/>
            <person name="Arendt D."/>
            <person name="Savage R."/>
            <person name="Osoegawa K."/>
            <person name="de Jong P."/>
            <person name="Lindberg D.R."/>
            <person name="Seaver E.C."/>
            <person name="Weisblat D.A."/>
            <person name="Putnam N.H."/>
            <person name="Grigoriev I.V."/>
            <person name="Rokhsar D.S."/>
        </authorList>
    </citation>
    <scope>NUCLEOTIDE SEQUENCE</scope>
    <source>
        <strain evidence="19">I ESC-2004</strain>
    </source>
</reference>
<dbReference type="PROSITE" id="PS51834">
    <property type="entry name" value="DENN_FLCN_SMCR8"/>
    <property type="match status" value="1"/>
</dbReference>
<evidence type="ECO:0000256" key="11">
    <source>
        <dbReference type="ARBA" id="ARBA00023136"/>
    </source>
</evidence>
<dbReference type="STRING" id="283909.R7TEY0"/>
<evidence type="ECO:0000313" key="18">
    <source>
        <dbReference type="EnsemblMetazoa" id="CapteP179575"/>
    </source>
</evidence>
<reference evidence="17 19" key="2">
    <citation type="journal article" date="2013" name="Nature">
        <title>Insights into bilaterian evolution from three spiralian genomes.</title>
        <authorList>
            <person name="Simakov O."/>
            <person name="Marletaz F."/>
            <person name="Cho S.J."/>
            <person name="Edsinger-Gonzales E."/>
            <person name="Havlak P."/>
            <person name="Hellsten U."/>
            <person name="Kuo D.H."/>
            <person name="Larsson T."/>
            <person name="Lv J."/>
            <person name="Arendt D."/>
            <person name="Savage R."/>
            <person name="Osoegawa K."/>
            <person name="de Jong P."/>
            <person name="Grimwood J."/>
            <person name="Chapman J.A."/>
            <person name="Shapiro H."/>
            <person name="Aerts A."/>
            <person name="Otillar R.P."/>
            <person name="Terry A.Y."/>
            <person name="Boore J.L."/>
            <person name="Grigoriev I.V."/>
            <person name="Lindberg D.R."/>
            <person name="Seaver E.C."/>
            <person name="Weisblat D.A."/>
            <person name="Putnam N.H."/>
            <person name="Rokhsar D.S."/>
        </authorList>
    </citation>
    <scope>NUCLEOTIDE SEQUENCE</scope>
    <source>
        <strain evidence="17 19">I ESC-2004</strain>
    </source>
</reference>